<dbReference type="RefSeq" id="WP_086537875.1">
    <property type="nucleotide sequence ID" value="NZ_JBLKRZ010000001.1"/>
</dbReference>
<organism evidence="3 4">
    <name type="scientific">Gordonia lacunae</name>
    <dbReference type="NCBI Taxonomy" id="417102"/>
    <lineage>
        <taxon>Bacteria</taxon>
        <taxon>Bacillati</taxon>
        <taxon>Actinomycetota</taxon>
        <taxon>Actinomycetes</taxon>
        <taxon>Mycobacteriales</taxon>
        <taxon>Gordoniaceae</taxon>
        <taxon>Gordonia</taxon>
    </lineage>
</organism>
<dbReference type="InterPro" id="IPR001173">
    <property type="entry name" value="Glyco_trans_2-like"/>
</dbReference>
<protein>
    <submittedName>
        <fullName evidence="3">Glycosyl transferase</fullName>
    </submittedName>
</protein>
<comment type="similarity">
    <text evidence="1">Belongs to the glycosyltransferase 2 family.</text>
</comment>
<dbReference type="AlphaFoldDB" id="A0A243Q4C1"/>
<name>A0A243Q4C1_9ACTN</name>
<dbReference type="OrthoDB" id="3177103at2"/>
<evidence type="ECO:0000313" key="3">
    <source>
        <dbReference type="EMBL" id="OUC75667.1"/>
    </source>
</evidence>
<sequence length="305" mass="32745">MVTDLIDAGNGTGGADPAVLDDMTEFENELDVRRPENAGSQEPGSGIAEMPGVVDAAEVDIAETARPTVTVVIPTRNEALNLPYVAERMPPVDQIVVVDGASVDGTVDVARTLWPDAMIVSQTRSGKGNALACGFEVATGDIIVMIDADGSTDPAEIPDFVGALVAGSDLAKGSRFSLGGHSDDITAFRRAGNKGLNWLVNRIFATSFADLCYGYNAFWRRHLEVLDLPLTDVGEPQWGDGFEIETIINVRMARSGLTIREVGSRESKRIHGRSNLNALTDGVRVLRTIGFERRLHRDAKATALR</sequence>
<dbReference type="Pfam" id="PF00535">
    <property type="entry name" value="Glycos_transf_2"/>
    <property type="match status" value="1"/>
</dbReference>
<dbReference type="InterPro" id="IPR050256">
    <property type="entry name" value="Glycosyltransferase_2"/>
</dbReference>
<keyword evidence="4" id="KW-1185">Reference proteome</keyword>
<accession>A0A243Q4C1</accession>
<comment type="caution">
    <text evidence="3">The sequence shown here is derived from an EMBL/GenBank/DDBJ whole genome shotgun (WGS) entry which is preliminary data.</text>
</comment>
<dbReference type="SUPFAM" id="SSF53448">
    <property type="entry name" value="Nucleotide-diphospho-sugar transferases"/>
    <property type="match status" value="1"/>
</dbReference>
<gene>
    <name evidence="3" type="ORF">CA982_25390</name>
</gene>
<dbReference type="InterPro" id="IPR029044">
    <property type="entry name" value="Nucleotide-diphossugar_trans"/>
</dbReference>
<dbReference type="CDD" id="cd04179">
    <property type="entry name" value="DPM_DPG-synthase_like"/>
    <property type="match status" value="1"/>
</dbReference>
<dbReference type="Proteomes" id="UP000194632">
    <property type="component" value="Unassembled WGS sequence"/>
</dbReference>
<evidence type="ECO:0000259" key="2">
    <source>
        <dbReference type="Pfam" id="PF00535"/>
    </source>
</evidence>
<evidence type="ECO:0000256" key="1">
    <source>
        <dbReference type="ARBA" id="ARBA00006739"/>
    </source>
</evidence>
<dbReference type="GO" id="GO:0016740">
    <property type="term" value="F:transferase activity"/>
    <property type="evidence" value="ECO:0007669"/>
    <property type="project" value="UniProtKB-KW"/>
</dbReference>
<reference evidence="3 4" key="1">
    <citation type="submission" date="2017-05" db="EMBL/GenBank/DDBJ databases">
        <title>Biotechnological potential of actinobacteria isolated from South African environments.</title>
        <authorList>
            <person name="Le Roes-Hill M."/>
            <person name="Prins A."/>
            <person name="Durrell K.A."/>
        </authorList>
    </citation>
    <scope>NUCLEOTIDE SEQUENCE [LARGE SCALE GENOMIC DNA]</scope>
    <source>
        <strain evidence="3">BS2</strain>
    </source>
</reference>
<dbReference type="STRING" id="417102.CA982_25390"/>
<keyword evidence="3" id="KW-0808">Transferase</keyword>
<dbReference type="EMBL" id="NGFO01000058">
    <property type="protein sequence ID" value="OUC75667.1"/>
    <property type="molecule type" value="Genomic_DNA"/>
</dbReference>
<feature type="domain" description="Glycosyltransferase 2-like" evidence="2">
    <location>
        <begin position="70"/>
        <end position="217"/>
    </location>
</feature>
<dbReference type="PANTHER" id="PTHR48090">
    <property type="entry name" value="UNDECAPRENYL-PHOSPHATE 4-DEOXY-4-FORMAMIDO-L-ARABINOSE TRANSFERASE-RELATED"/>
    <property type="match status" value="1"/>
</dbReference>
<dbReference type="PANTHER" id="PTHR48090:SF7">
    <property type="entry name" value="RFBJ PROTEIN"/>
    <property type="match status" value="1"/>
</dbReference>
<evidence type="ECO:0000313" key="4">
    <source>
        <dbReference type="Proteomes" id="UP000194632"/>
    </source>
</evidence>
<dbReference type="Gene3D" id="3.90.550.10">
    <property type="entry name" value="Spore Coat Polysaccharide Biosynthesis Protein SpsA, Chain A"/>
    <property type="match status" value="1"/>
</dbReference>
<proteinExistence type="inferred from homology"/>